<dbReference type="AlphaFoldDB" id="A0A6C2YU40"/>
<feature type="region of interest" description="Disordered" evidence="2">
    <location>
        <begin position="331"/>
        <end position="360"/>
    </location>
</feature>
<keyword evidence="4" id="KW-1185">Reference proteome</keyword>
<evidence type="ECO:0000313" key="3">
    <source>
        <dbReference type="EMBL" id="VIP05258.1"/>
    </source>
</evidence>
<organism evidence="3">
    <name type="scientific">Tuwongella immobilis</name>
    <dbReference type="NCBI Taxonomy" id="692036"/>
    <lineage>
        <taxon>Bacteria</taxon>
        <taxon>Pseudomonadati</taxon>
        <taxon>Planctomycetota</taxon>
        <taxon>Planctomycetia</taxon>
        <taxon>Gemmatales</taxon>
        <taxon>Gemmataceae</taxon>
        <taxon>Tuwongella</taxon>
    </lineage>
</organism>
<proteinExistence type="predicted"/>
<reference evidence="3" key="1">
    <citation type="submission" date="2019-04" db="EMBL/GenBank/DDBJ databases">
        <authorList>
            <consortium name="Science for Life Laboratories"/>
        </authorList>
    </citation>
    <scope>NUCLEOTIDE SEQUENCE</scope>
    <source>
        <strain evidence="3">MBLW1</strain>
    </source>
</reference>
<accession>A0A6C2YU40</accession>
<dbReference type="NCBIfam" id="NF038134">
    <property type="entry name" value="choice_anch_M"/>
    <property type="match status" value="1"/>
</dbReference>
<protein>
    <submittedName>
        <fullName evidence="3">Uncharacterized protein</fullName>
    </submittedName>
</protein>
<dbReference type="EMBL" id="LR593887">
    <property type="protein sequence ID" value="VTS07872.1"/>
    <property type="molecule type" value="Genomic_DNA"/>
</dbReference>
<evidence type="ECO:0000313" key="4">
    <source>
        <dbReference type="Proteomes" id="UP000464378"/>
    </source>
</evidence>
<evidence type="ECO:0000256" key="2">
    <source>
        <dbReference type="SAM" id="MobiDB-lite"/>
    </source>
</evidence>
<dbReference type="InterPro" id="IPR013517">
    <property type="entry name" value="FG-GAP"/>
</dbReference>
<name>A0A6C2YU40_9BACT</name>
<dbReference type="KEGG" id="tim:GMBLW1_39350"/>
<gene>
    <name evidence="3" type="ORF">GMBLW1_39350</name>
</gene>
<keyword evidence="1" id="KW-0732">Signal</keyword>
<feature type="compositionally biased region" description="Pro residues" evidence="2">
    <location>
        <begin position="333"/>
        <end position="360"/>
    </location>
</feature>
<dbReference type="InParanoid" id="A0A6C2YU40"/>
<dbReference type="InterPro" id="IPR028994">
    <property type="entry name" value="Integrin_alpha_N"/>
</dbReference>
<dbReference type="SUPFAM" id="SSF69318">
    <property type="entry name" value="Integrin alpha N-terminal domain"/>
    <property type="match status" value="1"/>
</dbReference>
<dbReference type="PANTHER" id="PTHR44103">
    <property type="entry name" value="PROPROTEIN CONVERTASE P"/>
    <property type="match status" value="1"/>
</dbReference>
<evidence type="ECO:0000256" key="1">
    <source>
        <dbReference type="ARBA" id="ARBA00022729"/>
    </source>
</evidence>
<sequence length="688" mass="70715">MLDQVHSDIGVNFVSNAWNLSVNDEDNNATFTAPNALLYADAASKQNRPADSKWDFLGVSSGQPIYILPQTQNASLLYLGASGEDTNPSDLAAYNETDPRVNSNGRWIKVAVQAIRGPGAFSVYSLDSGGNPTVWIDSADGITAEDAMFLPVGGHLHYNWAFSAKGIYEVDVIASSYRGANQTNPTSSNVTTYFFSVDPPAPVNTVPNGQTVPVNGTLAFSGANAISITGPNTTPKPLQVTLDVTAGSLTFGSLGGITIDEGSQGSSRIVVSGLPAQLNSALATLQYAPPADTNGTATLTVTTSDRGYFRPSRLPAQTDTDPISITISGTVPPGVPPVSPPGVPPVSPPGVPPVSPPGVPPVSPPNLPPLPNTGTIFGPPTRNHLMVSAADAGGGPHVRVYDATTGNEIANFMAFSPSFMGGVRIALGDFNGDGMTDIVAAAGPGGGPHVRIFDGVTFQEIASFFAYAPSFTGGVNLAVGDVNGNGTFDLITAAGPGGGPHVRVFDGPRLQPVLDFMAYDPSFSGGVSISAADINNDRRADIITAPFSQGGPHIRVFDGISGRDIVNFLASVSTTASGFTVAGLDLDGDFRAEIAIGTGPNGGGAVRIFNGQTGTLVSTELPFGLSAVGGVRVAATDTNGDGQYELVASRGPGDAPLTRIWSIADNVTTRELRPFDSAFLGGVWIAGN</sequence>
<dbReference type="Pfam" id="PF13517">
    <property type="entry name" value="FG-GAP_3"/>
    <property type="match status" value="1"/>
</dbReference>
<dbReference type="Proteomes" id="UP000464378">
    <property type="component" value="Chromosome"/>
</dbReference>
<dbReference type="PANTHER" id="PTHR44103:SF1">
    <property type="entry name" value="PROPROTEIN CONVERTASE P"/>
    <property type="match status" value="1"/>
</dbReference>
<dbReference type="EMBL" id="LR586016">
    <property type="protein sequence ID" value="VIP05258.1"/>
    <property type="molecule type" value="Genomic_DNA"/>
</dbReference>
<dbReference type="Gene3D" id="2.130.10.130">
    <property type="entry name" value="Integrin alpha, N-terminal"/>
    <property type="match status" value="2"/>
</dbReference>